<protein>
    <recommendedName>
        <fullName evidence="2">Transposase (putative) gypsy type domain-containing protein</fullName>
    </recommendedName>
</protein>
<dbReference type="AlphaFoldDB" id="A0A2K2CFI9"/>
<dbReference type="InParanoid" id="A0A2K2CFI9"/>
<dbReference type="PANTHER" id="PTHR33026">
    <property type="entry name" value="OS06G0360600 PROTEIN"/>
    <property type="match status" value="1"/>
</dbReference>
<dbReference type="Pfam" id="PF04195">
    <property type="entry name" value="Transposase_28"/>
    <property type="match status" value="1"/>
</dbReference>
<dbReference type="InterPro" id="IPR007321">
    <property type="entry name" value="Transposase_28"/>
</dbReference>
<sequence length="491" mass="54804">MGKSKKSAEAWPLSFVDRERVAGMQEEGLLFSRPGHVRFPSEEVIPRPMHGERVVHYDFIPRGLTFPVHHFLCSLLLAYGLQLHNLSPNSHLHIAWFVTLCECFLRINPHMGLWKRIGCQIFNLRERESSSRWKSRWFYVMDVPAEGRGFSLPEFSATTSVKKTTAWSHKLGGTEGEEAETLLAQVLSLMETPQLKVTGIHLIAAFIRRRIQPLQARAHPMWAYQGVRDPTRISTVEFRLTEVCRRVRRLTDLGESEPCEIDPPGPDNEPSSVSPPAKKRGRKGDNPLVQTRPIGSGDPNDEPSVSVPAFKRTNSDGPVAARVLDASTEVQFNERSRSFNESLENVEVINAEAKGKLRQVTKILTTVIKKMSPDGSVPESLNGLIDFFAASQDLVEEYCQHRSTTDAELFFTLALAHGVEEDTLRRVASQSTRSRAGNTVSLGPFMGKGKELAEISLLQPRRSIEEMNLASSGSPEVGDLSLDIFDSLSPL</sequence>
<keyword evidence="5" id="KW-1185">Reference proteome</keyword>
<gene>
    <name evidence="3" type="ORF">BRADI_5g04960v3</name>
</gene>
<evidence type="ECO:0000313" key="5">
    <source>
        <dbReference type="Proteomes" id="UP000008810"/>
    </source>
</evidence>
<evidence type="ECO:0000313" key="4">
    <source>
        <dbReference type="EnsemblPlants" id="PNT60788"/>
    </source>
</evidence>
<evidence type="ECO:0000313" key="3">
    <source>
        <dbReference type="EMBL" id="PNT60788.1"/>
    </source>
</evidence>
<dbReference type="OrthoDB" id="690705at2759"/>
<dbReference type="Proteomes" id="UP000008810">
    <property type="component" value="Chromosome 5"/>
</dbReference>
<proteinExistence type="predicted"/>
<evidence type="ECO:0000256" key="1">
    <source>
        <dbReference type="SAM" id="MobiDB-lite"/>
    </source>
</evidence>
<organism evidence="3">
    <name type="scientific">Brachypodium distachyon</name>
    <name type="common">Purple false brome</name>
    <name type="synonym">Trachynia distachya</name>
    <dbReference type="NCBI Taxonomy" id="15368"/>
    <lineage>
        <taxon>Eukaryota</taxon>
        <taxon>Viridiplantae</taxon>
        <taxon>Streptophyta</taxon>
        <taxon>Embryophyta</taxon>
        <taxon>Tracheophyta</taxon>
        <taxon>Spermatophyta</taxon>
        <taxon>Magnoliopsida</taxon>
        <taxon>Liliopsida</taxon>
        <taxon>Poales</taxon>
        <taxon>Poaceae</taxon>
        <taxon>BOP clade</taxon>
        <taxon>Pooideae</taxon>
        <taxon>Stipodae</taxon>
        <taxon>Brachypodieae</taxon>
        <taxon>Brachypodium</taxon>
    </lineage>
</organism>
<reference evidence="3 4" key="1">
    <citation type="journal article" date="2010" name="Nature">
        <title>Genome sequencing and analysis of the model grass Brachypodium distachyon.</title>
        <authorList>
            <consortium name="International Brachypodium Initiative"/>
        </authorList>
    </citation>
    <scope>NUCLEOTIDE SEQUENCE [LARGE SCALE GENOMIC DNA]</scope>
    <source>
        <strain evidence="3 4">Bd21</strain>
    </source>
</reference>
<name>A0A2K2CFI9_BRADI</name>
<evidence type="ECO:0000259" key="2">
    <source>
        <dbReference type="Pfam" id="PF04195"/>
    </source>
</evidence>
<feature type="domain" description="Transposase (putative) gypsy type" evidence="2">
    <location>
        <begin position="54"/>
        <end position="116"/>
    </location>
</feature>
<reference evidence="3" key="2">
    <citation type="submission" date="2017-06" db="EMBL/GenBank/DDBJ databases">
        <title>WGS assembly of Brachypodium distachyon.</title>
        <authorList>
            <consortium name="The International Brachypodium Initiative"/>
            <person name="Lucas S."/>
            <person name="Harmon-Smith M."/>
            <person name="Lail K."/>
            <person name="Tice H."/>
            <person name="Grimwood J."/>
            <person name="Bruce D."/>
            <person name="Barry K."/>
            <person name="Shu S."/>
            <person name="Lindquist E."/>
            <person name="Wang M."/>
            <person name="Pitluck S."/>
            <person name="Vogel J.P."/>
            <person name="Garvin D.F."/>
            <person name="Mockler T.C."/>
            <person name="Schmutz J."/>
            <person name="Rokhsar D."/>
            <person name="Bevan M.W."/>
        </authorList>
    </citation>
    <scope>NUCLEOTIDE SEQUENCE</scope>
    <source>
        <strain evidence="3">Bd21</strain>
    </source>
</reference>
<dbReference type="Gramene" id="PNT60788">
    <property type="protein sequence ID" value="PNT60788"/>
    <property type="gene ID" value="BRADI_5g04960v3"/>
</dbReference>
<dbReference type="EnsemblPlants" id="PNT60788">
    <property type="protein sequence ID" value="PNT60788"/>
    <property type="gene ID" value="BRADI_5g04960v3"/>
</dbReference>
<dbReference type="EMBL" id="CM000884">
    <property type="protein sequence ID" value="PNT60788.1"/>
    <property type="molecule type" value="Genomic_DNA"/>
</dbReference>
<accession>A0A2K2CFI9</accession>
<reference evidence="4" key="3">
    <citation type="submission" date="2018-08" db="UniProtKB">
        <authorList>
            <consortium name="EnsemblPlants"/>
        </authorList>
    </citation>
    <scope>IDENTIFICATION</scope>
    <source>
        <strain evidence="4">cv. Bd21</strain>
    </source>
</reference>
<dbReference type="PANTHER" id="PTHR33026:SF7">
    <property type="entry name" value="OS03G0100275 PROTEIN"/>
    <property type="match status" value="1"/>
</dbReference>
<feature type="region of interest" description="Disordered" evidence="1">
    <location>
        <begin position="255"/>
        <end position="313"/>
    </location>
</feature>